<dbReference type="GO" id="GO:0000246">
    <property type="term" value="F:Delta24(24-1) sterol reductase activity"/>
    <property type="evidence" value="ECO:0007669"/>
    <property type="project" value="TreeGrafter"/>
</dbReference>
<feature type="transmembrane region" description="Helical" evidence="14">
    <location>
        <begin position="35"/>
        <end position="56"/>
    </location>
</feature>
<reference evidence="15" key="1">
    <citation type="submission" date="2021-02" db="EMBL/GenBank/DDBJ databases">
        <authorList>
            <person name="Nowell W R."/>
        </authorList>
    </citation>
    <scope>NUCLEOTIDE SEQUENCE</scope>
</reference>
<comment type="subcellular location">
    <subcellularLocation>
        <location evidence="1">Membrane</location>
        <topology evidence="1">Multi-pass membrane protein</topology>
    </subcellularLocation>
</comment>
<proteinExistence type="inferred from homology"/>
<evidence type="ECO:0000256" key="13">
    <source>
        <dbReference type="ARBA" id="ARBA00023221"/>
    </source>
</evidence>
<evidence type="ECO:0000256" key="9">
    <source>
        <dbReference type="ARBA" id="ARBA00023011"/>
    </source>
</evidence>
<evidence type="ECO:0008006" key="18">
    <source>
        <dbReference type="Google" id="ProtNLM"/>
    </source>
</evidence>
<keyword evidence="8" id="KW-0560">Oxidoreductase</keyword>
<keyword evidence="5" id="KW-0521">NADP</keyword>
<evidence type="ECO:0000313" key="15">
    <source>
        <dbReference type="EMBL" id="CAF3731117.1"/>
    </source>
</evidence>
<dbReference type="EMBL" id="CAJOBR010002517">
    <property type="protein sequence ID" value="CAF4687223.1"/>
    <property type="molecule type" value="Genomic_DNA"/>
</dbReference>
<keyword evidence="3" id="KW-0444">Lipid biosynthesis</keyword>
<dbReference type="InterPro" id="IPR001171">
    <property type="entry name" value="ERG24_DHCR-like"/>
</dbReference>
<evidence type="ECO:0000256" key="11">
    <source>
        <dbReference type="ARBA" id="ARBA00023136"/>
    </source>
</evidence>
<dbReference type="Proteomes" id="UP000663848">
    <property type="component" value="Unassembled WGS sequence"/>
</dbReference>
<comment type="caution">
    <text evidence="15">The sequence shown here is derived from an EMBL/GenBank/DDBJ whole genome shotgun (WGS) entry which is preliminary data.</text>
</comment>
<dbReference type="Gene3D" id="1.20.120.1630">
    <property type="match status" value="1"/>
</dbReference>
<evidence type="ECO:0000256" key="8">
    <source>
        <dbReference type="ARBA" id="ARBA00023002"/>
    </source>
</evidence>
<feature type="transmembrane region" description="Helical" evidence="14">
    <location>
        <begin position="296"/>
        <end position="318"/>
    </location>
</feature>
<sequence>MQSFRSSSHELLNVHIFALLDDEQKGKDKIKANQFGGVPGVTAMIIGLPLSLFYLSYCLKQNHDSGTLLNPFTIEFYHYIIDIHIQLITTHYHIILILICYLLFQALLAIMLPSPIALGTPVAVNQDGSIKRLDYKLNGSMAYLLIFIVYYLICYHYHMIPSTFLADHFTLLLVASNTLSFIIAIAVSILAYQQNNYQFISQNFMYDFWMGYSRNPRLYNFDLKFFFEGRPGLMLWILLNISFIEKQKQNFDEAILTIWDIMKEKFGLMMTWGDIVFVPFFFSIQTHYLSLHSPSIQTLSTSYLVFCLCLCISGFLLFRIANLQKHHFSYDSSYVWGLSWHNYFVKQLFGMNRCNIPKYIQTKRGPKILYSGCWGIARRMNLTGDILQSIGWYLLCSFNHFIPYTYIIYLTVCFMHRERRDNEVCQRKFGSDWKAYTNIVQ</sequence>
<name>A0A818WX36_9BILA</name>
<accession>A0A818WX36</accession>
<dbReference type="EMBL" id="CAJNYT010005358">
    <property type="protein sequence ID" value="CAF3731117.1"/>
    <property type="molecule type" value="Genomic_DNA"/>
</dbReference>
<dbReference type="Pfam" id="PF01222">
    <property type="entry name" value="ERG4_ERG24"/>
    <property type="match status" value="2"/>
</dbReference>
<evidence type="ECO:0000256" key="10">
    <source>
        <dbReference type="ARBA" id="ARBA00023098"/>
    </source>
</evidence>
<keyword evidence="11 14" id="KW-0472">Membrane</keyword>
<protein>
    <recommendedName>
        <fullName evidence="18">7-dehydrocholesterol reductase</fullName>
    </recommendedName>
</protein>
<comment type="similarity">
    <text evidence="2">Belongs to the ERG4/ERG24 family.</text>
</comment>
<keyword evidence="4 14" id="KW-0812">Transmembrane</keyword>
<dbReference type="AlphaFoldDB" id="A0A818WX36"/>
<evidence type="ECO:0000256" key="12">
    <source>
        <dbReference type="ARBA" id="ARBA00023166"/>
    </source>
</evidence>
<evidence type="ECO:0000256" key="14">
    <source>
        <dbReference type="SAM" id="Phobius"/>
    </source>
</evidence>
<evidence type="ECO:0000313" key="16">
    <source>
        <dbReference type="EMBL" id="CAF4687223.1"/>
    </source>
</evidence>
<evidence type="ECO:0000256" key="1">
    <source>
        <dbReference type="ARBA" id="ARBA00004141"/>
    </source>
</evidence>
<dbReference type="GO" id="GO:0005789">
    <property type="term" value="C:endoplasmic reticulum membrane"/>
    <property type="evidence" value="ECO:0007669"/>
    <property type="project" value="TreeGrafter"/>
</dbReference>
<dbReference type="PANTHER" id="PTHR21257:SF31">
    <property type="entry name" value="DELTA(24(24(1)))-STEROL REDUCTASE ERG4"/>
    <property type="match status" value="1"/>
</dbReference>
<keyword evidence="10" id="KW-0443">Lipid metabolism</keyword>
<dbReference type="Proteomes" id="UP000663872">
    <property type="component" value="Unassembled WGS sequence"/>
</dbReference>
<keyword evidence="9" id="KW-0756">Sterol biosynthesis</keyword>
<organism evidence="15 17">
    <name type="scientific">Rotaria socialis</name>
    <dbReference type="NCBI Taxonomy" id="392032"/>
    <lineage>
        <taxon>Eukaryota</taxon>
        <taxon>Metazoa</taxon>
        <taxon>Spiralia</taxon>
        <taxon>Gnathifera</taxon>
        <taxon>Rotifera</taxon>
        <taxon>Eurotatoria</taxon>
        <taxon>Bdelloidea</taxon>
        <taxon>Philodinida</taxon>
        <taxon>Philodinidae</taxon>
        <taxon>Rotaria</taxon>
    </lineage>
</organism>
<evidence type="ECO:0000256" key="5">
    <source>
        <dbReference type="ARBA" id="ARBA00022857"/>
    </source>
</evidence>
<evidence type="ECO:0000256" key="4">
    <source>
        <dbReference type="ARBA" id="ARBA00022692"/>
    </source>
</evidence>
<dbReference type="GO" id="GO:0006696">
    <property type="term" value="P:ergosterol biosynthetic process"/>
    <property type="evidence" value="ECO:0007669"/>
    <property type="project" value="TreeGrafter"/>
</dbReference>
<feature type="transmembrane region" description="Helical" evidence="14">
    <location>
        <begin position="170"/>
        <end position="192"/>
    </location>
</feature>
<keyword evidence="13" id="KW-0753">Steroid metabolism</keyword>
<evidence type="ECO:0000313" key="17">
    <source>
        <dbReference type="Proteomes" id="UP000663872"/>
    </source>
</evidence>
<feature type="transmembrane region" description="Helical" evidence="14">
    <location>
        <begin position="266"/>
        <end position="284"/>
    </location>
</feature>
<evidence type="ECO:0000256" key="2">
    <source>
        <dbReference type="ARBA" id="ARBA00005402"/>
    </source>
</evidence>
<feature type="transmembrane region" description="Helical" evidence="14">
    <location>
        <begin position="141"/>
        <end position="158"/>
    </location>
</feature>
<keyword evidence="12" id="KW-1207">Sterol metabolism</keyword>
<keyword evidence="6" id="KW-0752">Steroid biosynthesis</keyword>
<keyword evidence="7 14" id="KW-1133">Transmembrane helix</keyword>
<evidence type="ECO:0000256" key="3">
    <source>
        <dbReference type="ARBA" id="ARBA00022516"/>
    </source>
</evidence>
<evidence type="ECO:0000256" key="7">
    <source>
        <dbReference type="ARBA" id="ARBA00022989"/>
    </source>
</evidence>
<gene>
    <name evidence="15" type="ORF">GRG538_LOCUS30273</name>
    <name evidence="16" type="ORF">QYT958_LOCUS16983</name>
</gene>
<evidence type="ECO:0000256" key="6">
    <source>
        <dbReference type="ARBA" id="ARBA00022955"/>
    </source>
</evidence>
<dbReference type="PANTHER" id="PTHR21257">
    <property type="entry name" value="DELTA(14)-STEROL REDUCTASE"/>
    <property type="match status" value="1"/>
</dbReference>